<comment type="similarity">
    <text evidence="1">Belongs to the helicase family.</text>
</comment>
<gene>
    <name evidence="4" type="primary">pif1</name>
    <name evidence="4" type="ORF">TNCT_101501</name>
</gene>
<dbReference type="Pfam" id="PF05970">
    <property type="entry name" value="PIF1"/>
    <property type="match status" value="1"/>
</dbReference>
<keyword evidence="1" id="KW-0227">DNA damage</keyword>
<feature type="domain" description="DNA helicase Pif1-like 2B" evidence="3">
    <location>
        <begin position="419"/>
        <end position="456"/>
    </location>
</feature>
<dbReference type="Pfam" id="PF21530">
    <property type="entry name" value="Pif1_2B_dom"/>
    <property type="match status" value="1"/>
</dbReference>
<dbReference type="AlphaFoldDB" id="A0A8X6F7A5"/>
<comment type="caution">
    <text evidence="4">The sequence shown here is derived from an EMBL/GenBank/DDBJ whole genome shotgun (WGS) entry which is preliminary data.</text>
</comment>
<dbReference type="GO" id="GO:0043139">
    <property type="term" value="F:5'-3' DNA helicase activity"/>
    <property type="evidence" value="ECO:0007669"/>
    <property type="project" value="UniProtKB-EC"/>
</dbReference>
<dbReference type="InterPro" id="IPR010285">
    <property type="entry name" value="DNA_helicase_pif1-like_DEAD"/>
</dbReference>
<dbReference type="OrthoDB" id="6415621at2759"/>
<accession>A0A8X6F7A5</accession>
<dbReference type="Proteomes" id="UP000887116">
    <property type="component" value="Unassembled WGS sequence"/>
</dbReference>
<protein>
    <recommendedName>
        <fullName evidence="1">ATP-dependent DNA helicase</fullName>
        <ecNumber evidence="1">5.6.2.3</ecNumber>
    </recommendedName>
</protein>
<reference evidence="4" key="1">
    <citation type="submission" date="2020-07" db="EMBL/GenBank/DDBJ databases">
        <title>Multicomponent nature underlies the extraordinary mechanical properties of spider dragline silk.</title>
        <authorList>
            <person name="Kono N."/>
            <person name="Nakamura H."/>
            <person name="Mori M."/>
            <person name="Yoshida Y."/>
            <person name="Ohtoshi R."/>
            <person name="Malay A.D."/>
            <person name="Moran D.A.P."/>
            <person name="Tomita M."/>
            <person name="Numata K."/>
            <person name="Arakawa K."/>
        </authorList>
    </citation>
    <scope>NUCLEOTIDE SEQUENCE</scope>
</reference>
<keyword evidence="1" id="KW-0547">Nucleotide-binding</keyword>
<keyword evidence="5" id="KW-1185">Reference proteome</keyword>
<dbReference type="EMBL" id="BMAO01001270">
    <property type="protein sequence ID" value="GFQ72027.1"/>
    <property type="molecule type" value="Genomic_DNA"/>
</dbReference>
<dbReference type="Gene3D" id="3.40.50.300">
    <property type="entry name" value="P-loop containing nucleotide triphosphate hydrolases"/>
    <property type="match status" value="1"/>
</dbReference>
<evidence type="ECO:0000313" key="4">
    <source>
        <dbReference type="EMBL" id="GFQ72027.1"/>
    </source>
</evidence>
<keyword evidence="1" id="KW-0378">Hydrolase</keyword>
<proteinExistence type="inferred from homology"/>
<keyword evidence="1 4" id="KW-0347">Helicase</keyword>
<dbReference type="GO" id="GO:0000723">
    <property type="term" value="P:telomere maintenance"/>
    <property type="evidence" value="ECO:0007669"/>
    <property type="project" value="InterPro"/>
</dbReference>
<dbReference type="EC" id="5.6.2.3" evidence="1"/>
<dbReference type="GO" id="GO:0005524">
    <property type="term" value="F:ATP binding"/>
    <property type="evidence" value="ECO:0007669"/>
    <property type="project" value="UniProtKB-KW"/>
</dbReference>
<keyword evidence="1" id="KW-0233">DNA recombination</keyword>
<evidence type="ECO:0000256" key="1">
    <source>
        <dbReference type="RuleBase" id="RU363044"/>
    </source>
</evidence>
<dbReference type="GO" id="GO:0016787">
    <property type="term" value="F:hydrolase activity"/>
    <property type="evidence" value="ECO:0007669"/>
    <property type="project" value="UniProtKB-KW"/>
</dbReference>
<dbReference type="CDD" id="cd18809">
    <property type="entry name" value="SF1_C_RecD"/>
    <property type="match status" value="1"/>
</dbReference>
<evidence type="ECO:0000259" key="3">
    <source>
        <dbReference type="Pfam" id="PF21530"/>
    </source>
</evidence>
<sequence length="664" mass="76090">MVIRKVPSVVRVPYFVAASDPENYYYSLLLQYVPFRNESELIVDYDTARDSFLTRESDLRATNARLEIFRERDRQLENAFNQIHAFEILNQEAQQENFEEELEMPEQHMTDDEFLYARRAMNVGQMDAFLFITRSISEQLNNQSDERLRLFITGNAGTGKTFLFNLLKNQVNRCYGKQVVKVSALTGVAARLVGGSTLHSTLKLPVQKDGRIVQMPILTGNYLRLMRQQWQHTEFLCIDEIFMVPYEMLCMVDSRLKQLKNNELLFGGINICVFGDLMQLPPVRGNQVFDQPSRFIPATHLWRTFSLIELTENMRQQGSTTFKDLLNALRIGELQSEHFAILMNRLNKEPTGEFMIEKALRIYPTNQQVYNHNKTVLEHFRARGVTINKIIAQDSLVDSTRKNDNIDLNNIIPSDINKTGGLPKKLEIFVGAKVMLRYNVDVSKGLVNGAIGHITEIIWPCFRRAQMYDTDIPSVRIDFGKDGAHLVQPKTVQFPAIYSHGTAERRMLPIILCWACTVHKMQGSTVDHAVVYLGSKLFAAGQAYVALNIRKLSPTATRLFDSMNGPTLNKAAFKNLLMLKSYGKPKPVLPIIRSFSSNVDGVRSQLLYYRNALDQPHSEYMNEHKKDLNLMKRIDRLVKNIDEELSAETANGLHQTSINEYMTL</sequence>
<comment type="cofactor">
    <cofactor evidence="1">
        <name>Mg(2+)</name>
        <dbReference type="ChEBI" id="CHEBI:18420"/>
    </cofactor>
</comment>
<organism evidence="4 5">
    <name type="scientific">Trichonephila clavata</name>
    <name type="common">Joro spider</name>
    <name type="synonym">Nephila clavata</name>
    <dbReference type="NCBI Taxonomy" id="2740835"/>
    <lineage>
        <taxon>Eukaryota</taxon>
        <taxon>Metazoa</taxon>
        <taxon>Ecdysozoa</taxon>
        <taxon>Arthropoda</taxon>
        <taxon>Chelicerata</taxon>
        <taxon>Arachnida</taxon>
        <taxon>Araneae</taxon>
        <taxon>Araneomorphae</taxon>
        <taxon>Entelegynae</taxon>
        <taxon>Araneoidea</taxon>
        <taxon>Nephilidae</taxon>
        <taxon>Trichonephila</taxon>
    </lineage>
</organism>
<evidence type="ECO:0000313" key="5">
    <source>
        <dbReference type="Proteomes" id="UP000887116"/>
    </source>
</evidence>
<keyword evidence="1" id="KW-0067">ATP-binding</keyword>
<dbReference type="InterPro" id="IPR051055">
    <property type="entry name" value="PIF1_helicase"/>
</dbReference>
<dbReference type="PANTHER" id="PTHR47642">
    <property type="entry name" value="ATP-DEPENDENT DNA HELICASE"/>
    <property type="match status" value="1"/>
</dbReference>
<dbReference type="GO" id="GO:0006281">
    <property type="term" value="P:DNA repair"/>
    <property type="evidence" value="ECO:0007669"/>
    <property type="project" value="UniProtKB-KW"/>
</dbReference>
<comment type="catalytic activity">
    <reaction evidence="1">
        <text>ATP + H2O = ADP + phosphate + H(+)</text>
        <dbReference type="Rhea" id="RHEA:13065"/>
        <dbReference type="ChEBI" id="CHEBI:15377"/>
        <dbReference type="ChEBI" id="CHEBI:15378"/>
        <dbReference type="ChEBI" id="CHEBI:30616"/>
        <dbReference type="ChEBI" id="CHEBI:43474"/>
        <dbReference type="ChEBI" id="CHEBI:456216"/>
        <dbReference type="EC" id="5.6.2.3"/>
    </reaction>
</comment>
<dbReference type="SUPFAM" id="SSF52540">
    <property type="entry name" value="P-loop containing nucleoside triphosphate hydrolases"/>
    <property type="match status" value="2"/>
</dbReference>
<dbReference type="InterPro" id="IPR049163">
    <property type="entry name" value="Pif1-like_2B_dom"/>
</dbReference>
<dbReference type="InterPro" id="IPR027417">
    <property type="entry name" value="P-loop_NTPase"/>
</dbReference>
<name>A0A8X6F7A5_TRICU</name>
<evidence type="ECO:0000259" key="2">
    <source>
        <dbReference type="Pfam" id="PF05970"/>
    </source>
</evidence>
<dbReference type="GO" id="GO:0006310">
    <property type="term" value="P:DNA recombination"/>
    <property type="evidence" value="ECO:0007669"/>
    <property type="project" value="UniProtKB-KW"/>
</dbReference>
<feature type="domain" description="DNA helicase Pif1-like DEAD-box helicase" evidence="2">
    <location>
        <begin position="138"/>
        <end position="337"/>
    </location>
</feature>
<keyword evidence="1" id="KW-0234">DNA repair</keyword>